<dbReference type="EMBL" id="NHTK01004965">
    <property type="protein sequence ID" value="PPQ83895.1"/>
    <property type="molecule type" value="Genomic_DNA"/>
</dbReference>
<feature type="compositionally biased region" description="Pro residues" evidence="1">
    <location>
        <begin position="54"/>
        <end position="64"/>
    </location>
</feature>
<dbReference type="InParanoid" id="A0A409WZE2"/>
<feature type="region of interest" description="Disordered" evidence="1">
    <location>
        <begin position="45"/>
        <end position="67"/>
    </location>
</feature>
<protein>
    <submittedName>
        <fullName evidence="2">Uncharacterized protein</fullName>
    </submittedName>
</protein>
<organism evidence="2 3">
    <name type="scientific">Panaeolus cyanescens</name>
    <dbReference type="NCBI Taxonomy" id="181874"/>
    <lineage>
        <taxon>Eukaryota</taxon>
        <taxon>Fungi</taxon>
        <taxon>Dikarya</taxon>
        <taxon>Basidiomycota</taxon>
        <taxon>Agaricomycotina</taxon>
        <taxon>Agaricomycetes</taxon>
        <taxon>Agaricomycetidae</taxon>
        <taxon>Agaricales</taxon>
        <taxon>Agaricineae</taxon>
        <taxon>Galeropsidaceae</taxon>
        <taxon>Panaeolus</taxon>
    </lineage>
</organism>
<evidence type="ECO:0000313" key="2">
    <source>
        <dbReference type="EMBL" id="PPQ83895.1"/>
    </source>
</evidence>
<accession>A0A409WZE2</accession>
<dbReference type="AlphaFoldDB" id="A0A409WZE2"/>
<evidence type="ECO:0000313" key="3">
    <source>
        <dbReference type="Proteomes" id="UP000284842"/>
    </source>
</evidence>
<keyword evidence="3" id="KW-1185">Reference proteome</keyword>
<evidence type="ECO:0000256" key="1">
    <source>
        <dbReference type="SAM" id="MobiDB-lite"/>
    </source>
</evidence>
<dbReference type="Proteomes" id="UP000284842">
    <property type="component" value="Unassembled WGS sequence"/>
</dbReference>
<reference evidence="2 3" key="1">
    <citation type="journal article" date="2018" name="Evol. Lett.">
        <title>Horizontal gene cluster transfer increased hallucinogenic mushroom diversity.</title>
        <authorList>
            <person name="Reynolds H.T."/>
            <person name="Vijayakumar V."/>
            <person name="Gluck-Thaler E."/>
            <person name="Korotkin H.B."/>
            <person name="Matheny P.B."/>
            <person name="Slot J.C."/>
        </authorList>
    </citation>
    <scope>NUCLEOTIDE SEQUENCE [LARGE SCALE GENOMIC DNA]</scope>
    <source>
        <strain evidence="2 3">2629</strain>
    </source>
</reference>
<sequence>MSNPLYFYTSGEFLPSSDRWPASVGISPTPGLIGALTYEQAAMNSADADTNATPSPPTHPPSPTPTGEIVEVLRHHFDVYVLEQLNIHVAYVAKWLRLPTLDMMMIPYERPSLPEGSCQRTQAAYTLVRTMMMDFVERYMFEQVTERRVTYAKFGVEGVIMYLNLWARSGGRRVLYRLPCGKPAPTLCQLSTWSVEAAKKLPDLQGFWSSRSS</sequence>
<comment type="caution">
    <text evidence="2">The sequence shown here is derived from an EMBL/GenBank/DDBJ whole genome shotgun (WGS) entry which is preliminary data.</text>
</comment>
<name>A0A409WZE2_9AGAR</name>
<proteinExistence type="predicted"/>
<gene>
    <name evidence="2" type="ORF">CVT24_006450</name>
</gene>